<comment type="caution">
    <text evidence="1">The sequence shown here is derived from an EMBL/GenBank/DDBJ whole genome shotgun (WGS) entry which is preliminary data.</text>
</comment>
<sequence length="85" mass="9269">MSRRFQCGPTLTATSVLQVIHGKSRRVASSVGLRLLLFVGSNARVMAAAGDEVIASPRKLSQRRLFFPSIFSSVGETHAVRIAWI</sequence>
<evidence type="ECO:0000313" key="1">
    <source>
        <dbReference type="EMBL" id="GFO46333.1"/>
    </source>
</evidence>
<gene>
    <name evidence="1" type="ORF">PoB_007283800</name>
</gene>
<accession>A0AAV4DPT7</accession>
<keyword evidence="2" id="KW-1185">Reference proteome</keyword>
<dbReference type="Proteomes" id="UP000735302">
    <property type="component" value="Unassembled WGS sequence"/>
</dbReference>
<evidence type="ECO:0000313" key="2">
    <source>
        <dbReference type="Proteomes" id="UP000735302"/>
    </source>
</evidence>
<dbReference type="AlphaFoldDB" id="A0AAV4DPT7"/>
<name>A0AAV4DPT7_9GAST</name>
<dbReference type="EMBL" id="BLXT01008183">
    <property type="protein sequence ID" value="GFO46333.1"/>
    <property type="molecule type" value="Genomic_DNA"/>
</dbReference>
<proteinExistence type="predicted"/>
<organism evidence="1 2">
    <name type="scientific">Plakobranchus ocellatus</name>
    <dbReference type="NCBI Taxonomy" id="259542"/>
    <lineage>
        <taxon>Eukaryota</taxon>
        <taxon>Metazoa</taxon>
        <taxon>Spiralia</taxon>
        <taxon>Lophotrochozoa</taxon>
        <taxon>Mollusca</taxon>
        <taxon>Gastropoda</taxon>
        <taxon>Heterobranchia</taxon>
        <taxon>Euthyneura</taxon>
        <taxon>Panpulmonata</taxon>
        <taxon>Sacoglossa</taxon>
        <taxon>Placobranchoidea</taxon>
        <taxon>Plakobranchidae</taxon>
        <taxon>Plakobranchus</taxon>
    </lineage>
</organism>
<reference evidence="1 2" key="1">
    <citation type="journal article" date="2021" name="Elife">
        <title>Chloroplast acquisition without the gene transfer in kleptoplastic sea slugs, Plakobranchus ocellatus.</title>
        <authorList>
            <person name="Maeda T."/>
            <person name="Takahashi S."/>
            <person name="Yoshida T."/>
            <person name="Shimamura S."/>
            <person name="Takaki Y."/>
            <person name="Nagai Y."/>
            <person name="Toyoda A."/>
            <person name="Suzuki Y."/>
            <person name="Arimoto A."/>
            <person name="Ishii H."/>
            <person name="Satoh N."/>
            <person name="Nishiyama T."/>
            <person name="Hasebe M."/>
            <person name="Maruyama T."/>
            <person name="Minagawa J."/>
            <person name="Obokata J."/>
            <person name="Shigenobu S."/>
        </authorList>
    </citation>
    <scope>NUCLEOTIDE SEQUENCE [LARGE SCALE GENOMIC DNA]</scope>
</reference>
<protein>
    <recommendedName>
        <fullName evidence="3">Secreted protein</fullName>
    </recommendedName>
</protein>
<evidence type="ECO:0008006" key="3">
    <source>
        <dbReference type="Google" id="ProtNLM"/>
    </source>
</evidence>